<dbReference type="AlphaFoldDB" id="A0A9Q3HPN4"/>
<sequence length="163" mass="18840">MSKPLEGEYELLFKHQQHSGSREDHRACRTMDSIFLQRQGQKDKEFLEEPKYFTHRPEKRVGNDPSFGERRSSGVNQLQKFPKKRPKDLRRNSEVPIKIKAKSIGTDLTHKGTNPQIRAFSCGKCIQYGQNSYGIHSKGSGKNENDFPMQLINEIKYIKSSID</sequence>
<evidence type="ECO:0000256" key="1">
    <source>
        <dbReference type="SAM" id="MobiDB-lite"/>
    </source>
</evidence>
<accession>A0A9Q3HPN4</accession>
<organism evidence="2 3">
    <name type="scientific">Austropuccinia psidii MF-1</name>
    <dbReference type="NCBI Taxonomy" id="1389203"/>
    <lineage>
        <taxon>Eukaryota</taxon>
        <taxon>Fungi</taxon>
        <taxon>Dikarya</taxon>
        <taxon>Basidiomycota</taxon>
        <taxon>Pucciniomycotina</taxon>
        <taxon>Pucciniomycetes</taxon>
        <taxon>Pucciniales</taxon>
        <taxon>Sphaerophragmiaceae</taxon>
        <taxon>Austropuccinia</taxon>
    </lineage>
</organism>
<comment type="caution">
    <text evidence="2">The sequence shown here is derived from an EMBL/GenBank/DDBJ whole genome shotgun (WGS) entry which is preliminary data.</text>
</comment>
<dbReference type="EMBL" id="AVOT02022391">
    <property type="protein sequence ID" value="MBW0511812.1"/>
    <property type="molecule type" value="Genomic_DNA"/>
</dbReference>
<gene>
    <name evidence="2" type="ORF">O181_051527</name>
</gene>
<name>A0A9Q3HPN4_9BASI</name>
<proteinExistence type="predicted"/>
<dbReference type="Proteomes" id="UP000765509">
    <property type="component" value="Unassembled WGS sequence"/>
</dbReference>
<evidence type="ECO:0000313" key="3">
    <source>
        <dbReference type="Proteomes" id="UP000765509"/>
    </source>
</evidence>
<feature type="region of interest" description="Disordered" evidence="1">
    <location>
        <begin position="48"/>
        <end position="96"/>
    </location>
</feature>
<evidence type="ECO:0000313" key="2">
    <source>
        <dbReference type="EMBL" id="MBW0511812.1"/>
    </source>
</evidence>
<feature type="compositionally biased region" description="Basic and acidic residues" evidence="1">
    <location>
        <begin position="48"/>
        <end position="72"/>
    </location>
</feature>
<protein>
    <submittedName>
        <fullName evidence="2">Uncharacterized protein</fullName>
    </submittedName>
</protein>
<keyword evidence="3" id="KW-1185">Reference proteome</keyword>
<reference evidence="2" key="1">
    <citation type="submission" date="2021-03" db="EMBL/GenBank/DDBJ databases">
        <title>Draft genome sequence of rust myrtle Austropuccinia psidii MF-1, a brazilian biotype.</title>
        <authorList>
            <person name="Quecine M.C."/>
            <person name="Pachon D.M.R."/>
            <person name="Bonatelli M.L."/>
            <person name="Correr F.H."/>
            <person name="Franceschini L.M."/>
            <person name="Leite T.F."/>
            <person name="Margarido G.R.A."/>
            <person name="Almeida C.A."/>
            <person name="Ferrarezi J.A."/>
            <person name="Labate C.A."/>
        </authorList>
    </citation>
    <scope>NUCLEOTIDE SEQUENCE</scope>
    <source>
        <strain evidence="2">MF-1</strain>
    </source>
</reference>